<evidence type="ECO:0000259" key="8">
    <source>
        <dbReference type="Pfam" id="PF00127"/>
    </source>
</evidence>
<dbReference type="GO" id="GO:0005507">
    <property type="term" value="F:copper ion binding"/>
    <property type="evidence" value="ECO:0007669"/>
    <property type="project" value="InterPro"/>
</dbReference>
<dbReference type="PANTHER" id="PTHR38439">
    <property type="entry name" value="AURACYANIN-B"/>
    <property type="match status" value="1"/>
</dbReference>
<comment type="subcellular location">
    <subcellularLocation>
        <location evidence="1">Periplasm</location>
    </subcellularLocation>
</comment>
<dbReference type="InterPro" id="IPR050845">
    <property type="entry name" value="Cu-binding_ET"/>
</dbReference>
<dbReference type="GO" id="GO:0042597">
    <property type="term" value="C:periplasmic space"/>
    <property type="evidence" value="ECO:0007669"/>
    <property type="project" value="UniProtKB-SubCell"/>
</dbReference>
<keyword evidence="10" id="KW-1185">Reference proteome</keyword>
<comment type="caution">
    <text evidence="9">The sequence shown here is derived from an EMBL/GenBank/DDBJ whole genome shotgun (WGS) entry which is preliminary data.</text>
</comment>
<dbReference type="Pfam" id="PF00127">
    <property type="entry name" value="Copper-bind"/>
    <property type="match status" value="1"/>
</dbReference>
<dbReference type="PROSITE" id="PS00079">
    <property type="entry name" value="MULTICOPPER_OXIDASE1"/>
    <property type="match status" value="1"/>
</dbReference>
<dbReference type="PANTHER" id="PTHR38439:SF3">
    <property type="entry name" value="COPPER-RESISTANT CUPROPROTEIN COPI"/>
    <property type="match status" value="1"/>
</dbReference>
<proteinExistence type="predicted"/>
<keyword evidence="7" id="KW-0732">Signal</keyword>
<dbReference type="Gene3D" id="2.60.40.420">
    <property type="entry name" value="Cupredoxins - blue copper proteins"/>
    <property type="match status" value="1"/>
</dbReference>
<gene>
    <name evidence="9" type="ORF">FHP08_03575</name>
</gene>
<evidence type="ECO:0000256" key="5">
    <source>
        <dbReference type="ARBA" id="ARBA00022982"/>
    </source>
</evidence>
<feature type="signal peptide" evidence="7">
    <location>
        <begin position="1"/>
        <end position="25"/>
    </location>
</feature>
<evidence type="ECO:0000256" key="3">
    <source>
        <dbReference type="ARBA" id="ARBA00022723"/>
    </source>
</evidence>
<dbReference type="AlphaFoldDB" id="A0A5C8P5G6"/>
<organism evidence="9 10">
    <name type="scientific">Zeimonas arvi</name>
    <dbReference type="NCBI Taxonomy" id="2498847"/>
    <lineage>
        <taxon>Bacteria</taxon>
        <taxon>Pseudomonadati</taxon>
        <taxon>Pseudomonadota</taxon>
        <taxon>Betaproteobacteria</taxon>
        <taxon>Burkholderiales</taxon>
        <taxon>Burkholderiaceae</taxon>
        <taxon>Zeimonas</taxon>
    </lineage>
</organism>
<dbReference type="CDD" id="cd04211">
    <property type="entry name" value="Cupredoxin_like_2"/>
    <property type="match status" value="1"/>
</dbReference>
<evidence type="ECO:0000313" key="10">
    <source>
        <dbReference type="Proteomes" id="UP000321548"/>
    </source>
</evidence>
<dbReference type="PROSITE" id="PS00196">
    <property type="entry name" value="COPPER_BLUE"/>
    <property type="match status" value="1"/>
</dbReference>
<sequence>MKFHTPILAALFGSALLAAAPGASAHGSSHDASHGQKALEVVETAFGRTGDPSKAARTIRIDMSDTMRFSPDAIQVRRGETVSFEIANAGRVLHEMVIGTEAELKAHAEMMKKFPGMEHEEPYMAHVDPGKSGRIVWQFTKPGEYRFACLIPGHFEAGMVGRITVTE</sequence>
<evidence type="ECO:0000256" key="2">
    <source>
        <dbReference type="ARBA" id="ARBA00022448"/>
    </source>
</evidence>
<feature type="chain" id="PRO_5022747114" description="Blue (type 1) copper domain-containing protein" evidence="7">
    <location>
        <begin position="26"/>
        <end position="167"/>
    </location>
</feature>
<evidence type="ECO:0000313" key="9">
    <source>
        <dbReference type="EMBL" id="TXL68770.1"/>
    </source>
</evidence>
<dbReference type="OrthoDB" id="9816061at2"/>
<name>A0A5C8P5G6_9BURK</name>
<evidence type="ECO:0000256" key="1">
    <source>
        <dbReference type="ARBA" id="ARBA00004418"/>
    </source>
</evidence>
<keyword evidence="3" id="KW-0479">Metal-binding</keyword>
<feature type="domain" description="Blue (type 1) copper" evidence="8">
    <location>
        <begin position="61"/>
        <end position="165"/>
    </location>
</feature>
<dbReference type="RefSeq" id="WP_147702906.1">
    <property type="nucleotide sequence ID" value="NZ_VDUY01000001.1"/>
</dbReference>
<dbReference type="SUPFAM" id="SSF49503">
    <property type="entry name" value="Cupredoxins"/>
    <property type="match status" value="1"/>
</dbReference>
<dbReference type="Proteomes" id="UP000321548">
    <property type="component" value="Unassembled WGS sequence"/>
</dbReference>
<keyword evidence="4" id="KW-0574">Periplasm</keyword>
<accession>A0A5C8P5G6</accession>
<dbReference type="InterPro" id="IPR028871">
    <property type="entry name" value="BlueCu_1_BS"/>
</dbReference>
<dbReference type="InterPro" id="IPR033138">
    <property type="entry name" value="Cu_oxidase_CS"/>
</dbReference>
<evidence type="ECO:0000256" key="6">
    <source>
        <dbReference type="ARBA" id="ARBA00023008"/>
    </source>
</evidence>
<keyword evidence="5" id="KW-0249">Electron transport</keyword>
<reference evidence="9 10" key="1">
    <citation type="submission" date="2019-06" db="EMBL/GenBank/DDBJ databases">
        <title>Quisquiliibacterium sp. nov., isolated from a maize field.</title>
        <authorList>
            <person name="Lin S.-Y."/>
            <person name="Tsai C.-F."/>
            <person name="Young C.-C."/>
        </authorList>
    </citation>
    <scope>NUCLEOTIDE SEQUENCE [LARGE SCALE GENOMIC DNA]</scope>
    <source>
        <strain evidence="9 10">CC-CFT501</strain>
    </source>
</reference>
<dbReference type="InterPro" id="IPR000923">
    <property type="entry name" value="BlueCu_1"/>
</dbReference>
<dbReference type="EMBL" id="VDUY01000001">
    <property type="protein sequence ID" value="TXL68770.1"/>
    <property type="molecule type" value="Genomic_DNA"/>
</dbReference>
<evidence type="ECO:0000256" key="4">
    <source>
        <dbReference type="ARBA" id="ARBA00022764"/>
    </source>
</evidence>
<dbReference type="InterPro" id="IPR008972">
    <property type="entry name" value="Cupredoxin"/>
</dbReference>
<keyword evidence="6" id="KW-0186">Copper</keyword>
<protein>
    <recommendedName>
        <fullName evidence="8">Blue (type 1) copper domain-containing protein</fullName>
    </recommendedName>
</protein>
<evidence type="ECO:0000256" key="7">
    <source>
        <dbReference type="SAM" id="SignalP"/>
    </source>
</evidence>
<dbReference type="GO" id="GO:0009055">
    <property type="term" value="F:electron transfer activity"/>
    <property type="evidence" value="ECO:0007669"/>
    <property type="project" value="InterPro"/>
</dbReference>
<keyword evidence="2" id="KW-0813">Transport</keyword>